<reference evidence="1" key="2">
    <citation type="submission" date="2023-05" db="EMBL/GenBank/DDBJ databases">
        <authorList>
            <consortium name="Lawrence Berkeley National Laboratory"/>
            <person name="Steindorff A."/>
            <person name="Hensen N."/>
            <person name="Bonometti L."/>
            <person name="Westerberg I."/>
            <person name="Brannstrom I.O."/>
            <person name="Guillou S."/>
            <person name="Cros-Aarteil S."/>
            <person name="Calhoun S."/>
            <person name="Haridas S."/>
            <person name="Kuo A."/>
            <person name="Mondo S."/>
            <person name="Pangilinan J."/>
            <person name="Riley R."/>
            <person name="Labutti K."/>
            <person name="Andreopoulos B."/>
            <person name="Lipzen A."/>
            <person name="Chen C."/>
            <person name="Yanf M."/>
            <person name="Daum C."/>
            <person name="Ng V."/>
            <person name="Clum A."/>
            <person name="Ohm R."/>
            <person name="Martin F."/>
            <person name="Silar P."/>
            <person name="Natvig D."/>
            <person name="Lalanne C."/>
            <person name="Gautier V."/>
            <person name="Ament-Velasquez S.L."/>
            <person name="Kruys A."/>
            <person name="Hutchinson M.I."/>
            <person name="Powell A.J."/>
            <person name="Barry K."/>
            <person name="Miller A.N."/>
            <person name="Grigoriev I.V."/>
            <person name="Debuchy R."/>
            <person name="Gladieux P."/>
            <person name="Thoren M.H."/>
            <person name="Johannesson H."/>
        </authorList>
    </citation>
    <scope>NUCLEOTIDE SEQUENCE</scope>
    <source>
        <strain evidence="1">CBS 731.68</strain>
    </source>
</reference>
<sequence length="247" mass="27434">MDLSPLGVPPFSIHTLERHTALSSAIKPINSAKLSTISEPYSSAYLLVVPCHRKQSAKKPFKGGGGREHRKHCHVVFPCSHCVRKPNYIPGDSENSCPSPCPRPWPMPLRITIIPCPQTKAITARIQLPGTAFHHYHSRDCVTLGVLAPVRSPGPKPHSGFHRPPRLASPSSCHQSLVHTLARRIGTWSAGLGLVDRDRVLGSKRLFTWRRDGCKWGSEALSQRVRWLNHESIRLTRQAPFPGTGRM</sequence>
<proteinExistence type="predicted"/>
<protein>
    <submittedName>
        <fullName evidence="1">Uncharacterized protein</fullName>
    </submittedName>
</protein>
<evidence type="ECO:0000313" key="2">
    <source>
        <dbReference type="Proteomes" id="UP001302602"/>
    </source>
</evidence>
<accession>A0AAN6Z260</accession>
<comment type="caution">
    <text evidence="1">The sequence shown here is derived from an EMBL/GenBank/DDBJ whole genome shotgun (WGS) entry which is preliminary data.</text>
</comment>
<evidence type="ECO:0000313" key="1">
    <source>
        <dbReference type="EMBL" id="KAK4122825.1"/>
    </source>
</evidence>
<dbReference type="AlphaFoldDB" id="A0AAN6Z260"/>
<dbReference type="Proteomes" id="UP001302602">
    <property type="component" value="Unassembled WGS sequence"/>
</dbReference>
<gene>
    <name evidence="1" type="ORF">N657DRAFT_481316</name>
</gene>
<reference evidence="1" key="1">
    <citation type="journal article" date="2023" name="Mol. Phylogenet. Evol.">
        <title>Genome-scale phylogeny and comparative genomics of the fungal order Sordariales.</title>
        <authorList>
            <person name="Hensen N."/>
            <person name="Bonometti L."/>
            <person name="Westerberg I."/>
            <person name="Brannstrom I.O."/>
            <person name="Guillou S."/>
            <person name="Cros-Aarteil S."/>
            <person name="Calhoun S."/>
            <person name="Haridas S."/>
            <person name="Kuo A."/>
            <person name="Mondo S."/>
            <person name="Pangilinan J."/>
            <person name="Riley R."/>
            <person name="LaButti K."/>
            <person name="Andreopoulos B."/>
            <person name="Lipzen A."/>
            <person name="Chen C."/>
            <person name="Yan M."/>
            <person name="Daum C."/>
            <person name="Ng V."/>
            <person name="Clum A."/>
            <person name="Steindorff A."/>
            <person name="Ohm R.A."/>
            <person name="Martin F."/>
            <person name="Silar P."/>
            <person name="Natvig D.O."/>
            <person name="Lalanne C."/>
            <person name="Gautier V."/>
            <person name="Ament-Velasquez S.L."/>
            <person name="Kruys A."/>
            <person name="Hutchinson M.I."/>
            <person name="Powell A.J."/>
            <person name="Barry K."/>
            <person name="Miller A.N."/>
            <person name="Grigoriev I.V."/>
            <person name="Debuchy R."/>
            <person name="Gladieux P."/>
            <person name="Hiltunen Thoren M."/>
            <person name="Johannesson H."/>
        </authorList>
    </citation>
    <scope>NUCLEOTIDE SEQUENCE</scope>
    <source>
        <strain evidence="1">CBS 731.68</strain>
    </source>
</reference>
<dbReference type="EMBL" id="MU853230">
    <property type="protein sequence ID" value="KAK4122825.1"/>
    <property type="molecule type" value="Genomic_DNA"/>
</dbReference>
<keyword evidence="2" id="KW-1185">Reference proteome</keyword>
<name>A0AAN6Z260_9PEZI</name>
<dbReference type="RefSeq" id="XP_062646596.1">
    <property type="nucleotide sequence ID" value="XM_062787566.1"/>
</dbReference>
<organism evidence="1 2">
    <name type="scientific">Parathielavia appendiculata</name>
    <dbReference type="NCBI Taxonomy" id="2587402"/>
    <lineage>
        <taxon>Eukaryota</taxon>
        <taxon>Fungi</taxon>
        <taxon>Dikarya</taxon>
        <taxon>Ascomycota</taxon>
        <taxon>Pezizomycotina</taxon>
        <taxon>Sordariomycetes</taxon>
        <taxon>Sordariomycetidae</taxon>
        <taxon>Sordariales</taxon>
        <taxon>Chaetomiaceae</taxon>
        <taxon>Parathielavia</taxon>
    </lineage>
</organism>
<dbReference type="GeneID" id="87824336"/>